<dbReference type="EMBL" id="VMBG01000001">
    <property type="protein sequence ID" value="TSJ78538.1"/>
    <property type="molecule type" value="Genomic_DNA"/>
</dbReference>
<dbReference type="RefSeq" id="WP_144228879.1">
    <property type="nucleotide sequence ID" value="NZ_CBCRVV010000022.1"/>
</dbReference>
<keyword evidence="2" id="KW-1185">Reference proteome</keyword>
<proteinExistence type="predicted"/>
<evidence type="ECO:0000313" key="1">
    <source>
        <dbReference type="EMBL" id="TSJ78538.1"/>
    </source>
</evidence>
<protein>
    <submittedName>
        <fullName evidence="1">Uncharacterized protein</fullName>
    </submittedName>
</protein>
<gene>
    <name evidence="1" type="ORF">FPL22_04355</name>
</gene>
<name>A0A556QPG2_9BACT</name>
<comment type="caution">
    <text evidence="1">The sequence shown here is derived from an EMBL/GenBank/DDBJ whole genome shotgun (WGS) entry which is preliminary data.</text>
</comment>
<accession>A0A556QPG2</accession>
<dbReference type="AlphaFoldDB" id="A0A556QPG2"/>
<dbReference type="Proteomes" id="UP000315648">
    <property type="component" value="Unassembled WGS sequence"/>
</dbReference>
<organism evidence="1 2">
    <name type="scientific">Rariglobus hedericola</name>
    <dbReference type="NCBI Taxonomy" id="2597822"/>
    <lineage>
        <taxon>Bacteria</taxon>
        <taxon>Pseudomonadati</taxon>
        <taxon>Verrucomicrobiota</taxon>
        <taxon>Opitutia</taxon>
        <taxon>Opitutales</taxon>
        <taxon>Opitutaceae</taxon>
        <taxon>Rariglobus</taxon>
    </lineage>
</organism>
<evidence type="ECO:0000313" key="2">
    <source>
        <dbReference type="Proteomes" id="UP000315648"/>
    </source>
</evidence>
<sequence length="86" mass="10094">MTAAEQTLWPLRPNPLRRFDRLVHRLRLRGREERALTVGFRNVFHARFDLRLNVGMFLDPSDDLFVTLISVSGPLHFPQLSYLFGE</sequence>
<reference evidence="1 2" key="1">
    <citation type="submission" date="2019-07" db="EMBL/GenBank/DDBJ databases">
        <title>Description of 53C-WASEF.</title>
        <authorList>
            <person name="Pitt A."/>
            <person name="Hahn M.W."/>
        </authorList>
    </citation>
    <scope>NUCLEOTIDE SEQUENCE [LARGE SCALE GENOMIC DNA]</scope>
    <source>
        <strain evidence="1 2">53C-WASEF</strain>
    </source>
</reference>